<feature type="domain" description="DUF7792" evidence="3">
    <location>
        <begin position="7"/>
        <end position="117"/>
    </location>
</feature>
<dbReference type="EMBL" id="MU629496">
    <property type="protein sequence ID" value="KAJ1256604.1"/>
    <property type="molecule type" value="Genomic_DNA"/>
</dbReference>
<gene>
    <name evidence="4" type="ORF">BS78_K341500</name>
</gene>
<feature type="chain" id="PRO_5040891176" description="DUF7792 domain-containing protein" evidence="2">
    <location>
        <begin position="21"/>
        <end position="282"/>
    </location>
</feature>
<evidence type="ECO:0000256" key="1">
    <source>
        <dbReference type="SAM" id="MobiDB-lite"/>
    </source>
</evidence>
<evidence type="ECO:0000313" key="5">
    <source>
        <dbReference type="Proteomes" id="UP001164776"/>
    </source>
</evidence>
<dbReference type="Gene3D" id="1.20.930.20">
    <property type="entry name" value="Adaptor protein Cbl, N-terminal domain"/>
    <property type="match status" value="1"/>
</dbReference>
<accession>A0A9W7XE26</accession>
<feature type="region of interest" description="Disordered" evidence="1">
    <location>
        <begin position="170"/>
        <end position="282"/>
    </location>
</feature>
<organism evidence="4 5">
    <name type="scientific">Paspalum vaginatum</name>
    <name type="common">seashore paspalum</name>
    <dbReference type="NCBI Taxonomy" id="158149"/>
    <lineage>
        <taxon>Eukaryota</taxon>
        <taxon>Viridiplantae</taxon>
        <taxon>Streptophyta</taxon>
        <taxon>Embryophyta</taxon>
        <taxon>Tracheophyta</taxon>
        <taxon>Spermatophyta</taxon>
        <taxon>Magnoliopsida</taxon>
        <taxon>Liliopsida</taxon>
        <taxon>Poales</taxon>
        <taxon>Poaceae</taxon>
        <taxon>PACMAD clade</taxon>
        <taxon>Panicoideae</taxon>
        <taxon>Andropogonodae</taxon>
        <taxon>Paspaleae</taxon>
        <taxon>Paspalinae</taxon>
        <taxon>Paspalum</taxon>
    </lineage>
</organism>
<evidence type="ECO:0000256" key="2">
    <source>
        <dbReference type="SAM" id="SignalP"/>
    </source>
</evidence>
<keyword evidence="2" id="KW-0732">Signal</keyword>
<dbReference type="PANTHER" id="PTHR35832">
    <property type="entry name" value="OS12G0248400 PROTEIN-RELATED"/>
    <property type="match status" value="1"/>
</dbReference>
<dbReference type="Proteomes" id="UP001164776">
    <property type="component" value="Unassembled WGS sequence"/>
</dbReference>
<name>A0A9W7XE26_9POAL</name>
<evidence type="ECO:0000259" key="3">
    <source>
        <dbReference type="Pfam" id="PF25055"/>
    </source>
</evidence>
<comment type="caution">
    <text evidence="4">The sequence shown here is derived from an EMBL/GenBank/DDBJ whole genome shotgun (WGS) entry which is preliminary data.</text>
</comment>
<keyword evidence="5" id="KW-1185">Reference proteome</keyword>
<dbReference type="Pfam" id="PF25055">
    <property type="entry name" value="DUF7792"/>
    <property type="match status" value="1"/>
</dbReference>
<dbReference type="InterPro" id="IPR059179">
    <property type="entry name" value="MLKL-like_MCAfunc"/>
</dbReference>
<protein>
    <recommendedName>
        <fullName evidence="3">DUF7792 domain-containing protein</fullName>
    </recommendedName>
</protein>
<dbReference type="CDD" id="cd21037">
    <property type="entry name" value="MLKL_NTD"/>
    <property type="match status" value="1"/>
</dbReference>
<evidence type="ECO:0000313" key="4">
    <source>
        <dbReference type="EMBL" id="KAJ1256604.1"/>
    </source>
</evidence>
<feature type="compositionally biased region" description="Basic and acidic residues" evidence="1">
    <location>
        <begin position="209"/>
        <end position="275"/>
    </location>
</feature>
<dbReference type="GO" id="GO:0007166">
    <property type="term" value="P:cell surface receptor signaling pathway"/>
    <property type="evidence" value="ECO:0007669"/>
    <property type="project" value="InterPro"/>
</dbReference>
<dbReference type="InterPro" id="IPR056694">
    <property type="entry name" value="DUF7792"/>
</dbReference>
<sequence length="282" mass="31367">MEPVSALSAVFMLVLKISAAANKASKRKVKCRELAEHASILAEIIRRAFAPNAVVVVTEDTRRVVRALRKVLEQALELVNSCQGGQGMLRKIFNVGGPGVDKFDDMEKKLDRRVQSVLLQLQVDEMQKKVDKVLRVLGGMVKTGDTKLSEMEKKMDRRIRSLQKLLIDTAQRSKTEAAGADGIPREKHRNKSRGGDRLKKGGAKPTACRSRDGGGVEKKGDKKHKDTLAHRNTKEKSKDKVKKVSDIGMDSRKPRAVKETTIDRNKQVKRNEKAKGVIKATK</sequence>
<proteinExistence type="predicted"/>
<dbReference type="AlphaFoldDB" id="A0A9W7XE26"/>
<feature type="signal peptide" evidence="2">
    <location>
        <begin position="1"/>
        <end position="20"/>
    </location>
</feature>
<reference evidence="4 5" key="1">
    <citation type="submission" date="2022-10" db="EMBL/GenBank/DDBJ databases">
        <title>WGS assembly of Paspalum vaginatum 540-79.</title>
        <authorList>
            <person name="Sun G."/>
            <person name="Wase N."/>
            <person name="Shu S."/>
            <person name="Jenkins J."/>
            <person name="Zhou B."/>
            <person name="Torres-Rodriguez J."/>
            <person name="Chen C."/>
            <person name="Sandor L."/>
            <person name="Plott C."/>
            <person name="Yoshinga Y."/>
            <person name="Daum C."/>
            <person name="Qi P."/>
            <person name="Barry K."/>
            <person name="Lipzen A."/>
            <person name="Berry L."/>
            <person name="Pedersen C."/>
            <person name="Gottilla T."/>
            <person name="Foltz A."/>
            <person name="Yu H."/>
            <person name="O'Malley R."/>
            <person name="Zhang C."/>
            <person name="Devos K."/>
            <person name="Sigmon B."/>
            <person name="Yu B."/>
            <person name="Obata T."/>
            <person name="Schmutz J."/>
            <person name="Schnable J."/>
        </authorList>
    </citation>
    <scope>NUCLEOTIDE SEQUENCE [LARGE SCALE GENOMIC DNA]</scope>
    <source>
        <strain evidence="5">cv. 540-79</strain>
    </source>
</reference>
<dbReference type="InterPro" id="IPR036537">
    <property type="entry name" value="Adaptor_Cbl_N_dom_sf"/>
</dbReference>